<evidence type="ECO:0000256" key="7">
    <source>
        <dbReference type="ARBA" id="ARBA00022737"/>
    </source>
</evidence>
<keyword evidence="16" id="KW-1185">Reference proteome</keyword>
<dbReference type="Gene3D" id="3.80.10.10">
    <property type="entry name" value="Ribonuclease Inhibitor"/>
    <property type="match status" value="4"/>
</dbReference>
<keyword evidence="4" id="KW-0433">Leucine-rich repeat</keyword>
<dbReference type="Pfam" id="PF13516">
    <property type="entry name" value="LRR_6"/>
    <property type="match status" value="1"/>
</dbReference>
<dbReference type="InterPro" id="IPR013210">
    <property type="entry name" value="LRR_N_plant-typ"/>
</dbReference>
<dbReference type="Pfam" id="PF23598">
    <property type="entry name" value="LRR_14"/>
    <property type="match status" value="1"/>
</dbReference>
<dbReference type="PANTHER" id="PTHR48061:SF46">
    <property type="entry name" value="LEUCINE-RICH REPEAT-CONTAINING N-TERMINAL PLANT-TYPE DOMAIN-CONTAINING PROTEIN"/>
    <property type="match status" value="1"/>
</dbReference>
<gene>
    <name evidence="15" type="ORF">WN944_009555</name>
</gene>
<accession>A0AAP0MQ14</accession>
<evidence type="ECO:0000259" key="14">
    <source>
        <dbReference type="Pfam" id="PF23598"/>
    </source>
</evidence>
<dbReference type="PANTHER" id="PTHR48061">
    <property type="entry name" value="LEUCINE-RICH REPEAT RECEPTOR PROTEIN KINASE EMS1-LIKE-RELATED"/>
    <property type="match status" value="1"/>
</dbReference>
<keyword evidence="5 12" id="KW-0812">Transmembrane</keyword>
<dbReference type="FunFam" id="3.80.10.10:FF:000111">
    <property type="entry name" value="LRR receptor-like serine/threonine-protein kinase ERECTA"/>
    <property type="match status" value="1"/>
</dbReference>
<evidence type="ECO:0000256" key="11">
    <source>
        <dbReference type="ARBA" id="ARBA00023180"/>
    </source>
</evidence>
<evidence type="ECO:0000259" key="13">
    <source>
        <dbReference type="Pfam" id="PF08263"/>
    </source>
</evidence>
<evidence type="ECO:0000313" key="16">
    <source>
        <dbReference type="Proteomes" id="UP001428341"/>
    </source>
</evidence>
<feature type="domain" description="Disease resistance R13L4/SHOC-2-like LRR" evidence="14">
    <location>
        <begin position="72"/>
        <end position="280"/>
    </location>
</feature>
<dbReference type="Pfam" id="PF13855">
    <property type="entry name" value="LRR_8"/>
    <property type="match status" value="1"/>
</dbReference>
<evidence type="ECO:0000256" key="2">
    <source>
        <dbReference type="ARBA" id="ARBA00009592"/>
    </source>
</evidence>
<dbReference type="AlphaFoldDB" id="A0AAP0MQ14"/>
<keyword evidence="11" id="KW-0325">Glycoprotein</keyword>
<dbReference type="Proteomes" id="UP001428341">
    <property type="component" value="Unassembled WGS sequence"/>
</dbReference>
<evidence type="ECO:0000256" key="6">
    <source>
        <dbReference type="ARBA" id="ARBA00022729"/>
    </source>
</evidence>
<comment type="subcellular location">
    <subcellularLocation>
        <location evidence="1">Cell membrane</location>
        <topology evidence="1">Single-pass type I membrane protein</topology>
    </subcellularLocation>
</comment>
<dbReference type="Pfam" id="PF08263">
    <property type="entry name" value="LRRNT_2"/>
    <property type="match status" value="1"/>
</dbReference>
<evidence type="ECO:0000256" key="9">
    <source>
        <dbReference type="ARBA" id="ARBA00023136"/>
    </source>
</evidence>
<name>A0AAP0MQ14_9ROSI</name>
<protein>
    <recommendedName>
        <fullName evidence="17">Leucine-rich repeat-containing N-terminal plant-type domain-containing protein</fullName>
    </recommendedName>
</protein>
<dbReference type="InterPro" id="IPR001611">
    <property type="entry name" value="Leu-rich_rpt"/>
</dbReference>
<dbReference type="PRINTS" id="PR00019">
    <property type="entry name" value="LEURICHRPT"/>
</dbReference>
<sequence length="798" mass="88384">MSWKDDADCCSWDGVTCDSATGHVIGLDLSCSWLHGNIPSNSSLSLLPRLRKLNLAFNDFNYSEISSGFIAQFPSLTLLNLSWSNFAGSIPPSLGNNISQLAYLDLSHNSFTGHIPSSFSNLQQLHHLDLRSNKFVGKIPDMFTNLTHLIFLSLASNELIGSIPSSFFELVNLTVIHLSSNNLSGTVKLYDFAKLKNLKYFYLSNNSLSLSTKLTVNSSFPNLLGLGLSACNISKFPDILRTQHQLEWLDLSKNQIRGRIPSWMYDIGVHTLKGLDLSHNFLTSIEHLPWKNLRILYLHSNLLQGSLLDLPPHLNYFSISTNNLIGEIPSSFCNLSSILYFNLSNNGLSGQIPQCLGYSTLKTLDLRTNNFQGSIPQTYAKGCNLAYLRLSGNHLEGPLPPSLINCVNLQFLDVGNNNLSGPIPECLGNSILEVLDMRMNKFSGSLPQTFAKGCVLASFNVNGNQLEGPLPPSLVNCRHLEVINVGNNQINDSFPHWLDVLPELQVLILRSNRFRGPIGDTKTRVPFPKLRIIDLSYNRLTGVLPIWYLNGFKAMMHGDDNSIKVNYMWSLNYSYYESIFLTMKGIDLQMARILKTLATIDLSSNKFQGKIPEVVGKLNSLKSLNISHNNLTGGIPSSLRNLTELESLDLSSNKLAGRIPTQLASLNYLAVLNLSNNQLKGPIPGGPQFNTFGIDSYSGNSGLCGFPLSKSCSIDEAPEPTTPTGFIEGDGASSWFDWKLAMLGYASGVVIGLSIGYMAFVTGRPQWFVRMIERKQSRKLRRVIRQGRAGRRSLLVHL</sequence>
<dbReference type="GO" id="GO:0005886">
    <property type="term" value="C:plasma membrane"/>
    <property type="evidence" value="ECO:0007669"/>
    <property type="project" value="UniProtKB-SubCell"/>
</dbReference>
<keyword evidence="7" id="KW-0677">Repeat</keyword>
<dbReference type="InterPro" id="IPR046956">
    <property type="entry name" value="RLP23-like"/>
</dbReference>
<dbReference type="InterPro" id="IPR003591">
    <property type="entry name" value="Leu-rich_rpt_typical-subtyp"/>
</dbReference>
<evidence type="ECO:0000256" key="4">
    <source>
        <dbReference type="ARBA" id="ARBA00022614"/>
    </source>
</evidence>
<evidence type="ECO:0000313" key="15">
    <source>
        <dbReference type="EMBL" id="KAK9221130.1"/>
    </source>
</evidence>
<evidence type="ECO:0000256" key="10">
    <source>
        <dbReference type="ARBA" id="ARBA00023170"/>
    </source>
</evidence>
<evidence type="ECO:0000256" key="8">
    <source>
        <dbReference type="ARBA" id="ARBA00022989"/>
    </source>
</evidence>
<evidence type="ECO:0000256" key="12">
    <source>
        <dbReference type="SAM" id="Phobius"/>
    </source>
</evidence>
<evidence type="ECO:0008006" key="17">
    <source>
        <dbReference type="Google" id="ProtNLM"/>
    </source>
</evidence>
<keyword evidence="8 12" id="KW-1133">Transmembrane helix</keyword>
<dbReference type="SMART" id="SM00365">
    <property type="entry name" value="LRR_SD22"/>
    <property type="match status" value="4"/>
</dbReference>
<dbReference type="Pfam" id="PF00560">
    <property type="entry name" value="LRR_1"/>
    <property type="match status" value="6"/>
</dbReference>
<dbReference type="FunFam" id="3.80.10.10:FF:000095">
    <property type="entry name" value="LRR receptor-like serine/threonine-protein kinase GSO1"/>
    <property type="match status" value="2"/>
</dbReference>
<evidence type="ECO:0000256" key="3">
    <source>
        <dbReference type="ARBA" id="ARBA00022475"/>
    </source>
</evidence>
<dbReference type="EMBL" id="JBCGBO010000002">
    <property type="protein sequence ID" value="KAK9221130.1"/>
    <property type="molecule type" value="Genomic_DNA"/>
</dbReference>
<dbReference type="InterPro" id="IPR032675">
    <property type="entry name" value="LRR_dom_sf"/>
</dbReference>
<feature type="domain" description="Leucine-rich repeat-containing N-terminal plant-type" evidence="13">
    <location>
        <begin position="2"/>
        <end position="18"/>
    </location>
</feature>
<keyword evidence="10" id="KW-0675">Receptor</keyword>
<reference evidence="15 16" key="1">
    <citation type="submission" date="2024-05" db="EMBL/GenBank/DDBJ databases">
        <title>Haplotype-resolved chromosome-level genome assembly of Huyou (Citrus changshanensis).</title>
        <authorList>
            <person name="Miao C."/>
            <person name="Chen W."/>
            <person name="Wu Y."/>
            <person name="Wang L."/>
            <person name="Zhao S."/>
            <person name="Grierson D."/>
            <person name="Xu C."/>
            <person name="Chen K."/>
        </authorList>
    </citation>
    <scope>NUCLEOTIDE SEQUENCE [LARGE SCALE GENOMIC DNA]</scope>
    <source>
        <strain evidence="15">01-14</strain>
        <tissue evidence="15">Leaf</tissue>
    </source>
</reference>
<comment type="caution">
    <text evidence="15">The sequence shown here is derived from an EMBL/GenBank/DDBJ whole genome shotgun (WGS) entry which is preliminary data.</text>
</comment>
<dbReference type="SMART" id="SM00369">
    <property type="entry name" value="LRR_TYP"/>
    <property type="match status" value="10"/>
</dbReference>
<dbReference type="PROSITE" id="PS51450">
    <property type="entry name" value="LRR"/>
    <property type="match status" value="1"/>
</dbReference>
<evidence type="ECO:0000256" key="5">
    <source>
        <dbReference type="ARBA" id="ARBA00022692"/>
    </source>
</evidence>
<evidence type="ECO:0000256" key="1">
    <source>
        <dbReference type="ARBA" id="ARBA00004251"/>
    </source>
</evidence>
<keyword evidence="3" id="KW-1003">Cell membrane</keyword>
<dbReference type="SUPFAM" id="SSF52058">
    <property type="entry name" value="L domain-like"/>
    <property type="match status" value="3"/>
</dbReference>
<proteinExistence type="inferred from homology"/>
<comment type="similarity">
    <text evidence="2">Belongs to the RLP family.</text>
</comment>
<dbReference type="InterPro" id="IPR055414">
    <property type="entry name" value="LRR_R13L4/SHOC2-like"/>
</dbReference>
<feature type="transmembrane region" description="Helical" evidence="12">
    <location>
        <begin position="742"/>
        <end position="761"/>
    </location>
</feature>
<keyword evidence="9 12" id="KW-0472">Membrane</keyword>
<organism evidence="15 16">
    <name type="scientific">Citrus x changshan-huyou</name>
    <dbReference type="NCBI Taxonomy" id="2935761"/>
    <lineage>
        <taxon>Eukaryota</taxon>
        <taxon>Viridiplantae</taxon>
        <taxon>Streptophyta</taxon>
        <taxon>Embryophyta</taxon>
        <taxon>Tracheophyta</taxon>
        <taxon>Spermatophyta</taxon>
        <taxon>Magnoliopsida</taxon>
        <taxon>eudicotyledons</taxon>
        <taxon>Gunneridae</taxon>
        <taxon>Pentapetalae</taxon>
        <taxon>rosids</taxon>
        <taxon>malvids</taxon>
        <taxon>Sapindales</taxon>
        <taxon>Rutaceae</taxon>
        <taxon>Aurantioideae</taxon>
        <taxon>Citrus</taxon>
    </lineage>
</organism>
<keyword evidence="6" id="KW-0732">Signal</keyword>